<dbReference type="AlphaFoldDB" id="A0A6J7F1Y1"/>
<sequence length="148" mass="15608">MVHLARKVPTLTHVSNAPFLPTGASTNLRVLDSGSAAREVALLLGLAIQDRLPVPGDPPVVVVVADKSEVDALAEVEERSWIGCTVAWQLPEAALGRLYELGVAVFVGLPTIEQIVHATEYPLDPNEVSVARAVASRLATIESLLGDG</sequence>
<name>A0A6J7F1Y1_9ZZZZ</name>
<proteinExistence type="predicted"/>
<dbReference type="EMBL" id="CAFBLP010000084">
    <property type="protein sequence ID" value="CAB4887698.1"/>
    <property type="molecule type" value="Genomic_DNA"/>
</dbReference>
<protein>
    <submittedName>
        <fullName evidence="1">Unannotated protein</fullName>
    </submittedName>
</protein>
<accession>A0A6J7F1Y1</accession>
<organism evidence="1">
    <name type="scientific">freshwater metagenome</name>
    <dbReference type="NCBI Taxonomy" id="449393"/>
    <lineage>
        <taxon>unclassified sequences</taxon>
        <taxon>metagenomes</taxon>
        <taxon>ecological metagenomes</taxon>
    </lineage>
</organism>
<reference evidence="1" key="1">
    <citation type="submission" date="2020-05" db="EMBL/GenBank/DDBJ databases">
        <authorList>
            <person name="Chiriac C."/>
            <person name="Salcher M."/>
            <person name="Ghai R."/>
            <person name="Kavagutti S V."/>
        </authorList>
    </citation>
    <scope>NUCLEOTIDE SEQUENCE</scope>
</reference>
<evidence type="ECO:0000313" key="1">
    <source>
        <dbReference type="EMBL" id="CAB4887698.1"/>
    </source>
</evidence>
<gene>
    <name evidence="1" type="ORF">UFOPK3376_02518</name>
</gene>